<feature type="domain" description="UspA" evidence="1">
    <location>
        <begin position="33"/>
        <end position="160"/>
    </location>
</feature>
<organism evidence="2 3">
    <name type="scientific">Corynebacterium jeddahense</name>
    <dbReference type="NCBI Taxonomy" id="1414719"/>
    <lineage>
        <taxon>Bacteria</taxon>
        <taxon>Bacillati</taxon>
        <taxon>Actinomycetota</taxon>
        <taxon>Actinomycetes</taxon>
        <taxon>Mycobacteriales</taxon>
        <taxon>Corynebacteriaceae</taxon>
        <taxon>Corynebacterium</taxon>
    </lineage>
</organism>
<dbReference type="Proteomes" id="UP001218071">
    <property type="component" value="Chromosome"/>
</dbReference>
<name>A0ABY7UMG8_9CORY</name>
<dbReference type="Gene3D" id="3.40.50.620">
    <property type="entry name" value="HUPs"/>
    <property type="match status" value="2"/>
</dbReference>
<dbReference type="InterPro" id="IPR014729">
    <property type="entry name" value="Rossmann-like_a/b/a_fold"/>
</dbReference>
<evidence type="ECO:0000313" key="3">
    <source>
        <dbReference type="Proteomes" id="UP001218071"/>
    </source>
</evidence>
<gene>
    <name evidence="2" type="ORF">CJEDD_11645</name>
</gene>
<dbReference type="CDD" id="cd00293">
    <property type="entry name" value="USP-like"/>
    <property type="match status" value="1"/>
</dbReference>
<evidence type="ECO:0000313" key="2">
    <source>
        <dbReference type="EMBL" id="WCZ39895.1"/>
    </source>
</evidence>
<keyword evidence="3" id="KW-1185">Reference proteome</keyword>
<dbReference type="Pfam" id="PF00582">
    <property type="entry name" value="Usp"/>
    <property type="match status" value="1"/>
</dbReference>
<protein>
    <submittedName>
        <fullName evidence="2">Universal stress protein family protein</fullName>
    </submittedName>
</protein>
<reference evidence="2 3" key="1">
    <citation type="submission" date="2020-10" db="EMBL/GenBank/DDBJ databases">
        <title>Complete genome sequence of Corynebacterium jeddahense DSM 45997, type strain of Corynebacterium jeddahense.</title>
        <authorList>
            <person name="Busche T."/>
            <person name="Kalinowski J."/>
            <person name="Ruckert C."/>
        </authorList>
    </citation>
    <scope>NUCLEOTIDE SEQUENCE [LARGE SCALE GENOMIC DNA]</scope>
    <source>
        <strain evidence="2 3">DSM 45997</strain>
    </source>
</reference>
<proteinExistence type="predicted"/>
<evidence type="ECO:0000259" key="1">
    <source>
        <dbReference type="Pfam" id="PF00582"/>
    </source>
</evidence>
<accession>A0ABY7UMG8</accession>
<dbReference type="InterPro" id="IPR006016">
    <property type="entry name" value="UspA"/>
</dbReference>
<sequence>MIAAMTCPSISPESARLPDNGSPLRVVVGWDMANTEAVEFAAWLGRSLPVTVQVMSSTQVPPVKALTKATKGRKKWLKEAREAFSSRVESTLDQHLPRSQWSKHPARLVDSKDTVRSLYDTVEDFHADLILLGSRAKTPKGRFRPSSVADEMMRSCPVPLGLAPRGVKLSKKGVTRVTYAIVEGGPDDSVFSGLDYATALACALGLPLRIIAFSPTAFDQHTSAWNEETLGLLDRARDCAWALAAQLAPERVETFDVTSAVSSAKGWKRSIDSVKWKKGDIMCLGSQPSGQLRSVFVGTREGEFIRYASVPVIVCPRAER</sequence>
<dbReference type="EMBL" id="CP063194">
    <property type="protein sequence ID" value="WCZ39895.1"/>
    <property type="molecule type" value="Genomic_DNA"/>
</dbReference>
<dbReference type="SUPFAM" id="SSF52402">
    <property type="entry name" value="Adenine nucleotide alpha hydrolases-like"/>
    <property type="match status" value="2"/>
</dbReference>